<dbReference type="STRING" id="1203190.GCA_000312345_02403"/>
<reference evidence="1 2" key="1">
    <citation type="submission" date="2016-10" db="EMBL/GenBank/DDBJ databases">
        <authorList>
            <person name="de Groot N.N."/>
        </authorList>
    </citation>
    <scope>NUCLEOTIDE SEQUENCE [LARGE SCALE GENOMIC DNA]</scope>
    <source>
        <strain evidence="1 2">DSM 45434</strain>
    </source>
</reference>
<dbReference type="AlphaFoldDB" id="A0A1H1L2E3"/>
<name>A0A1H1L2E3_9CORY</name>
<sequence length="66" mass="7198">MDLGTIATQLGDFKKIAAGFVDFAQNLPKLFERIGDWIKPNTLASDTSSALFGINRSETPLPKQDS</sequence>
<gene>
    <name evidence="1" type="ORF">SAMN04488539_0034</name>
</gene>
<keyword evidence="2" id="KW-1185">Reference proteome</keyword>
<accession>A0A1H1L2E3</accession>
<dbReference type="Proteomes" id="UP000182237">
    <property type="component" value="Chromosome I"/>
</dbReference>
<evidence type="ECO:0000313" key="2">
    <source>
        <dbReference type="Proteomes" id="UP000182237"/>
    </source>
</evidence>
<evidence type="ECO:0000313" key="1">
    <source>
        <dbReference type="EMBL" id="SDR68741.1"/>
    </source>
</evidence>
<organism evidence="1 2">
    <name type="scientific">Corynebacterium timonense</name>
    <dbReference type="NCBI Taxonomy" id="441500"/>
    <lineage>
        <taxon>Bacteria</taxon>
        <taxon>Bacillati</taxon>
        <taxon>Actinomycetota</taxon>
        <taxon>Actinomycetes</taxon>
        <taxon>Mycobacteriales</taxon>
        <taxon>Corynebacteriaceae</taxon>
        <taxon>Corynebacterium</taxon>
    </lineage>
</organism>
<dbReference type="EMBL" id="LT629765">
    <property type="protein sequence ID" value="SDR68741.1"/>
    <property type="molecule type" value="Genomic_DNA"/>
</dbReference>
<protein>
    <submittedName>
        <fullName evidence="1">Uncharacterized protein</fullName>
    </submittedName>
</protein>
<dbReference type="RefSeq" id="WP_019195166.1">
    <property type="nucleotide sequence ID" value="NZ_LT629765.1"/>
</dbReference>
<proteinExistence type="predicted"/>